<dbReference type="Gene3D" id="3.30.56.10">
    <property type="match status" value="2"/>
</dbReference>
<dbReference type="GO" id="GO:0009328">
    <property type="term" value="C:phenylalanine-tRNA ligase complex"/>
    <property type="evidence" value="ECO:0007669"/>
    <property type="project" value="TreeGrafter"/>
</dbReference>
<evidence type="ECO:0000256" key="2">
    <source>
        <dbReference type="ARBA" id="ARBA00008653"/>
    </source>
</evidence>
<protein>
    <recommendedName>
        <fullName evidence="15">Phenylalanine--tRNA ligase beta subunit</fullName>
        <ecNumber evidence="15">6.1.1.20</ecNumber>
    </recommendedName>
    <alternativeName>
        <fullName evidence="15">Phenylalanyl-tRNA synthetase beta subunit</fullName>
        <shortName evidence="15">PheRS</shortName>
    </alternativeName>
</protein>
<dbReference type="InterPro" id="IPR004532">
    <property type="entry name" value="Phe-tRNA-ligase_IIc_bsu_bact"/>
</dbReference>
<evidence type="ECO:0000256" key="8">
    <source>
        <dbReference type="ARBA" id="ARBA00022741"/>
    </source>
</evidence>
<feature type="binding site" evidence="15">
    <location>
        <position position="471"/>
    </location>
    <ligand>
        <name>Mg(2+)</name>
        <dbReference type="ChEBI" id="CHEBI:18420"/>
        <note>shared with alpha subunit</note>
    </ligand>
</feature>
<feature type="domain" description="FDX-ACB" evidence="18">
    <location>
        <begin position="715"/>
        <end position="809"/>
    </location>
</feature>
<dbReference type="Pfam" id="PF17759">
    <property type="entry name" value="tRNA_synthFbeta"/>
    <property type="match status" value="1"/>
</dbReference>
<dbReference type="FunFam" id="2.40.50.140:FF:000045">
    <property type="entry name" value="Phenylalanine--tRNA ligase beta subunit"/>
    <property type="match status" value="1"/>
</dbReference>
<dbReference type="CDD" id="cd02796">
    <property type="entry name" value="tRNA_bind_bactPheRS"/>
    <property type="match status" value="1"/>
</dbReference>
<dbReference type="PANTHER" id="PTHR10947">
    <property type="entry name" value="PHENYLALANYL-TRNA SYNTHETASE BETA CHAIN AND LEUCINE-RICH REPEAT-CONTAINING PROTEIN 47"/>
    <property type="match status" value="1"/>
</dbReference>
<evidence type="ECO:0000313" key="20">
    <source>
        <dbReference type="EMBL" id="MBS6940882.1"/>
    </source>
</evidence>
<keyword evidence="12 15" id="KW-0648">Protein biosynthesis</keyword>
<evidence type="ECO:0000256" key="3">
    <source>
        <dbReference type="ARBA" id="ARBA00011209"/>
    </source>
</evidence>
<feature type="domain" description="TRNA-binding" evidence="17">
    <location>
        <begin position="39"/>
        <end position="148"/>
    </location>
</feature>
<organism evidence="20 21">
    <name type="scientific">Slackia piriformis</name>
    <dbReference type="NCBI Taxonomy" id="626934"/>
    <lineage>
        <taxon>Bacteria</taxon>
        <taxon>Bacillati</taxon>
        <taxon>Actinomycetota</taxon>
        <taxon>Coriobacteriia</taxon>
        <taxon>Eggerthellales</taxon>
        <taxon>Eggerthellaceae</taxon>
        <taxon>Slackia</taxon>
    </lineage>
</organism>
<dbReference type="InterPro" id="IPR036690">
    <property type="entry name" value="Fdx_antiC-bd_sf"/>
</dbReference>
<evidence type="ECO:0000256" key="16">
    <source>
        <dbReference type="PROSITE-ProRule" id="PRU00209"/>
    </source>
</evidence>
<dbReference type="AlphaFoldDB" id="A0A943UTB6"/>
<dbReference type="SMART" id="SM00873">
    <property type="entry name" value="B3_4"/>
    <property type="match status" value="1"/>
</dbReference>
<evidence type="ECO:0000256" key="13">
    <source>
        <dbReference type="ARBA" id="ARBA00023146"/>
    </source>
</evidence>
<comment type="caution">
    <text evidence="20">The sequence shown here is derived from an EMBL/GenBank/DDBJ whole genome shotgun (WGS) entry which is preliminary data.</text>
</comment>
<comment type="subunit">
    <text evidence="3 15">Tetramer of two alpha and two beta subunits.</text>
</comment>
<dbReference type="Proteomes" id="UP000727506">
    <property type="component" value="Unassembled WGS sequence"/>
</dbReference>
<accession>A0A943UTB6</accession>
<dbReference type="InterPro" id="IPR005121">
    <property type="entry name" value="Fdx_antiC-bd"/>
</dbReference>
<evidence type="ECO:0000256" key="12">
    <source>
        <dbReference type="ARBA" id="ARBA00022917"/>
    </source>
</evidence>
<comment type="similarity">
    <text evidence="2 15">Belongs to the phenylalanyl-tRNA synthetase beta subunit family. Type 1 subfamily.</text>
</comment>
<evidence type="ECO:0000256" key="14">
    <source>
        <dbReference type="ARBA" id="ARBA00049255"/>
    </source>
</evidence>
<dbReference type="EMBL" id="JAGZSV010000079">
    <property type="protein sequence ID" value="MBS6940882.1"/>
    <property type="molecule type" value="Genomic_DNA"/>
</dbReference>
<dbReference type="GO" id="GO:0006432">
    <property type="term" value="P:phenylalanyl-tRNA aminoacylation"/>
    <property type="evidence" value="ECO:0007669"/>
    <property type="project" value="UniProtKB-UniRule"/>
</dbReference>
<dbReference type="NCBIfam" id="TIGR00472">
    <property type="entry name" value="pheT_bact"/>
    <property type="match status" value="1"/>
</dbReference>
<dbReference type="PANTHER" id="PTHR10947:SF0">
    <property type="entry name" value="PHENYLALANINE--TRNA LIGASE BETA SUBUNIT"/>
    <property type="match status" value="1"/>
</dbReference>
<dbReference type="PROSITE" id="PS51447">
    <property type="entry name" value="FDX_ACB"/>
    <property type="match status" value="1"/>
</dbReference>
<proteinExistence type="inferred from homology"/>
<dbReference type="SMART" id="SM00896">
    <property type="entry name" value="FDX-ACB"/>
    <property type="match status" value="1"/>
</dbReference>
<keyword evidence="8 15" id="KW-0547">Nucleotide-binding</keyword>
<dbReference type="SUPFAM" id="SSF50249">
    <property type="entry name" value="Nucleic acid-binding proteins"/>
    <property type="match status" value="1"/>
</dbReference>
<comment type="catalytic activity">
    <reaction evidence="14 15">
        <text>tRNA(Phe) + L-phenylalanine + ATP = L-phenylalanyl-tRNA(Phe) + AMP + diphosphate + H(+)</text>
        <dbReference type="Rhea" id="RHEA:19413"/>
        <dbReference type="Rhea" id="RHEA-COMP:9668"/>
        <dbReference type="Rhea" id="RHEA-COMP:9699"/>
        <dbReference type="ChEBI" id="CHEBI:15378"/>
        <dbReference type="ChEBI" id="CHEBI:30616"/>
        <dbReference type="ChEBI" id="CHEBI:33019"/>
        <dbReference type="ChEBI" id="CHEBI:58095"/>
        <dbReference type="ChEBI" id="CHEBI:78442"/>
        <dbReference type="ChEBI" id="CHEBI:78531"/>
        <dbReference type="ChEBI" id="CHEBI:456215"/>
        <dbReference type="EC" id="6.1.1.20"/>
    </reaction>
</comment>
<dbReference type="SUPFAM" id="SSF55681">
    <property type="entry name" value="Class II aaRS and biotin synthetases"/>
    <property type="match status" value="1"/>
</dbReference>
<dbReference type="Gene3D" id="3.30.70.380">
    <property type="entry name" value="Ferrodoxin-fold anticodon-binding domain"/>
    <property type="match status" value="1"/>
</dbReference>
<dbReference type="InterPro" id="IPR005146">
    <property type="entry name" value="B3/B4_tRNA-bd"/>
</dbReference>
<evidence type="ECO:0000256" key="7">
    <source>
        <dbReference type="ARBA" id="ARBA00022723"/>
    </source>
</evidence>
<dbReference type="Pfam" id="PF03147">
    <property type="entry name" value="FDX-ACB"/>
    <property type="match status" value="1"/>
</dbReference>
<dbReference type="Pfam" id="PF03484">
    <property type="entry name" value="B5"/>
    <property type="match status" value="1"/>
</dbReference>
<dbReference type="SUPFAM" id="SSF56037">
    <property type="entry name" value="PheT/TilS domain"/>
    <property type="match status" value="1"/>
</dbReference>
<dbReference type="InterPro" id="IPR045864">
    <property type="entry name" value="aa-tRNA-synth_II/BPL/LPL"/>
</dbReference>
<dbReference type="Gene3D" id="2.40.50.140">
    <property type="entry name" value="Nucleic acid-binding proteins"/>
    <property type="match status" value="1"/>
</dbReference>
<dbReference type="GO" id="GO:0004826">
    <property type="term" value="F:phenylalanine-tRNA ligase activity"/>
    <property type="evidence" value="ECO:0007669"/>
    <property type="project" value="UniProtKB-UniRule"/>
</dbReference>
<feature type="binding site" evidence="15">
    <location>
        <position position="470"/>
    </location>
    <ligand>
        <name>Mg(2+)</name>
        <dbReference type="ChEBI" id="CHEBI:18420"/>
        <note>shared with alpha subunit</note>
    </ligand>
</feature>
<dbReference type="PROSITE" id="PS51483">
    <property type="entry name" value="B5"/>
    <property type="match status" value="1"/>
</dbReference>
<evidence type="ECO:0000256" key="15">
    <source>
        <dbReference type="HAMAP-Rule" id="MF_00283"/>
    </source>
</evidence>
<dbReference type="SUPFAM" id="SSF46955">
    <property type="entry name" value="Putative DNA-binding domain"/>
    <property type="match status" value="1"/>
</dbReference>
<dbReference type="Pfam" id="PF03483">
    <property type="entry name" value="B3_4"/>
    <property type="match status" value="1"/>
</dbReference>
<dbReference type="InterPro" id="IPR005147">
    <property type="entry name" value="tRNA_synthase_B5-dom"/>
</dbReference>
<dbReference type="SUPFAM" id="SSF54991">
    <property type="entry name" value="Anticodon-binding domain of PheRS"/>
    <property type="match status" value="1"/>
</dbReference>
<dbReference type="SMART" id="SM00874">
    <property type="entry name" value="B5"/>
    <property type="match status" value="1"/>
</dbReference>
<comment type="cofactor">
    <cofactor evidence="15">
        <name>Mg(2+)</name>
        <dbReference type="ChEBI" id="CHEBI:18420"/>
    </cofactor>
    <text evidence="15">Binds 2 magnesium ions per tetramer.</text>
</comment>
<dbReference type="NCBIfam" id="NF045760">
    <property type="entry name" value="YtpR"/>
    <property type="match status" value="1"/>
</dbReference>
<feature type="binding site" evidence="15">
    <location>
        <position position="467"/>
    </location>
    <ligand>
        <name>Mg(2+)</name>
        <dbReference type="ChEBI" id="CHEBI:18420"/>
        <note>shared with alpha subunit</note>
    </ligand>
</feature>
<dbReference type="GO" id="GO:0005524">
    <property type="term" value="F:ATP binding"/>
    <property type="evidence" value="ECO:0007669"/>
    <property type="project" value="UniProtKB-UniRule"/>
</dbReference>
<keyword evidence="13 15" id="KW-0030">Aminoacyl-tRNA synthetase</keyword>
<dbReference type="InterPro" id="IPR012340">
    <property type="entry name" value="NA-bd_OB-fold"/>
</dbReference>
<gene>
    <name evidence="15" type="primary">pheT</name>
    <name evidence="20" type="ORF">KH142_05280</name>
</gene>
<keyword evidence="5 16" id="KW-0820">tRNA-binding</keyword>
<evidence type="ECO:0000259" key="17">
    <source>
        <dbReference type="PROSITE" id="PS50886"/>
    </source>
</evidence>
<keyword evidence="10 15" id="KW-0460">Magnesium</keyword>
<dbReference type="GO" id="GO:0000049">
    <property type="term" value="F:tRNA binding"/>
    <property type="evidence" value="ECO:0007669"/>
    <property type="project" value="UniProtKB-UniRule"/>
</dbReference>
<evidence type="ECO:0000256" key="6">
    <source>
        <dbReference type="ARBA" id="ARBA00022598"/>
    </source>
</evidence>
<dbReference type="FunFam" id="3.30.70.380:FF:000001">
    <property type="entry name" value="Phenylalanine--tRNA ligase beta subunit"/>
    <property type="match status" value="1"/>
</dbReference>
<comment type="subcellular location">
    <subcellularLocation>
        <location evidence="1 15">Cytoplasm</location>
    </subcellularLocation>
</comment>
<dbReference type="InterPro" id="IPR020825">
    <property type="entry name" value="Phe-tRNA_synthase-like_B3/B4"/>
</dbReference>
<dbReference type="Pfam" id="PF01588">
    <property type="entry name" value="tRNA_bind"/>
    <property type="match status" value="1"/>
</dbReference>
<evidence type="ECO:0000256" key="11">
    <source>
        <dbReference type="ARBA" id="ARBA00022884"/>
    </source>
</evidence>
<keyword evidence="7 15" id="KW-0479">Metal-binding</keyword>
<name>A0A943UTB6_9ACTN</name>
<dbReference type="Gene3D" id="3.30.930.10">
    <property type="entry name" value="Bira Bifunctional Protein, Domain 2"/>
    <property type="match status" value="1"/>
</dbReference>
<dbReference type="InterPro" id="IPR033714">
    <property type="entry name" value="tRNA_bind_bactPheRS"/>
</dbReference>
<dbReference type="InterPro" id="IPR009061">
    <property type="entry name" value="DNA-bd_dom_put_sf"/>
</dbReference>
<dbReference type="InterPro" id="IPR002547">
    <property type="entry name" value="tRNA-bd_dom"/>
</dbReference>
<evidence type="ECO:0000256" key="1">
    <source>
        <dbReference type="ARBA" id="ARBA00004496"/>
    </source>
</evidence>
<keyword evidence="4 15" id="KW-0963">Cytoplasm</keyword>
<evidence type="ECO:0000259" key="18">
    <source>
        <dbReference type="PROSITE" id="PS51447"/>
    </source>
</evidence>
<feature type="binding site" evidence="15">
    <location>
        <position position="461"/>
    </location>
    <ligand>
        <name>Mg(2+)</name>
        <dbReference type="ChEBI" id="CHEBI:18420"/>
        <note>shared with alpha subunit</note>
    </ligand>
</feature>
<evidence type="ECO:0000256" key="4">
    <source>
        <dbReference type="ARBA" id="ARBA00022490"/>
    </source>
</evidence>
<dbReference type="CDD" id="cd00769">
    <property type="entry name" value="PheRS_beta_core"/>
    <property type="match status" value="1"/>
</dbReference>
<keyword evidence="11 16" id="KW-0694">RNA-binding</keyword>
<dbReference type="GO" id="GO:0000287">
    <property type="term" value="F:magnesium ion binding"/>
    <property type="evidence" value="ECO:0007669"/>
    <property type="project" value="UniProtKB-UniRule"/>
</dbReference>
<dbReference type="EC" id="6.1.1.20" evidence="15"/>
<feature type="domain" description="B5" evidence="19">
    <location>
        <begin position="407"/>
        <end position="483"/>
    </location>
</feature>
<keyword evidence="6 15" id="KW-0436">Ligase</keyword>
<evidence type="ECO:0000256" key="10">
    <source>
        <dbReference type="ARBA" id="ARBA00022842"/>
    </source>
</evidence>
<keyword evidence="9 15" id="KW-0067">ATP-binding</keyword>
<dbReference type="HAMAP" id="MF_00283">
    <property type="entry name" value="Phe_tRNA_synth_beta1"/>
    <property type="match status" value="1"/>
</dbReference>
<evidence type="ECO:0000256" key="5">
    <source>
        <dbReference type="ARBA" id="ARBA00022555"/>
    </source>
</evidence>
<evidence type="ECO:0000256" key="9">
    <source>
        <dbReference type="ARBA" id="ARBA00022840"/>
    </source>
</evidence>
<evidence type="ECO:0000313" key="21">
    <source>
        <dbReference type="Proteomes" id="UP000727506"/>
    </source>
</evidence>
<reference evidence="20" key="1">
    <citation type="submission" date="2021-02" db="EMBL/GenBank/DDBJ databases">
        <title>Infant gut strain persistence is associated with maternal origin, phylogeny, and functional potential including surface adhesion and iron acquisition.</title>
        <authorList>
            <person name="Lou Y.C."/>
        </authorList>
    </citation>
    <scope>NUCLEOTIDE SEQUENCE</scope>
    <source>
        <strain evidence="20">L2_039_000G1_dasL2_039_000G1_concoct_11</strain>
    </source>
</reference>
<dbReference type="PROSITE" id="PS50886">
    <property type="entry name" value="TRBD"/>
    <property type="match status" value="1"/>
</dbReference>
<evidence type="ECO:0000259" key="19">
    <source>
        <dbReference type="PROSITE" id="PS51483"/>
    </source>
</evidence>
<dbReference type="InterPro" id="IPR041616">
    <property type="entry name" value="PheRS_beta_core"/>
</dbReference>
<dbReference type="InterPro" id="IPR045060">
    <property type="entry name" value="Phe-tRNA-ligase_IIc_bsu"/>
</dbReference>
<sequence>MKVSLKWLSDYVDVPSDIQEFCDRLDLTGTGVEGVETLGATFDGVVVGYVETCEEHPDSDHMHVVTVDVGAEEPVQIVCGAPNIAQGIKLPVATAGAVLPGDFKIKKSKLRGVTSCGMCCSRRELGMGDEHSGIWVLPADAPVGMPIADYLDMTDTVLDLEITPNRPDCLSMVGFAREVGAMYGRDWCEPAAELEQAGAPVSDAVSVEIADESRCLRYCARLIENVKVGPSPDWLVERLAAIGQRSINNIVDVTNYVLFELGQPLHTFDFDTLDAEDGRVRVIVRGAEEGEKFTTLDGAERELTSDMTVIATPKRAVALAGVMGGLDSEVTDSTVNVLLETASFEPGRTSRTSRNLGLISESSLRYERRVDDAGIDARADYAASLIAEVSGGTVRQGAVDVWPARNDEPRMLGFRIERFQKMMGAAIPADFIVDCLTRLGCCVSEASEGVLSVEAPTFRPDLEREIDLYEEVLRLYGMDRIPSTLPAGRGRLGVRTKRQAVDAKLHAALSACGMNETMTYSFAAADDLEKLRMGEEGLGQAAELINPMNADQCCMRRTIVPGLLRSVAYNQSRGVANIQLYEMGTVFSAHEGAQKPKERRKLAGVLAGAMHDASWNCAPAAFDFFDGKGVLEQIARELALPKVRFKALSADEAPHLQPGRAAQMLAGGDVVGWVGEIHPLAAEAFDAAAPVVAFELDMAALERGCRPARDYVDVPQFPAVERDAAFVVDEMVTHEKLMQCMSSAGGKLLEDVRLFDVYRDEERVGANKKSMAYSLTYRAADRTLKSEEVDKAHERLVKKVCAATGAEVRG</sequence>
<dbReference type="Gene3D" id="3.50.40.10">
    <property type="entry name" value="Phenylalanyl-trna Synthetase, Chain B, domain 3"/>
    <property type="match status" value="1"/>
</dbReference>